<accession>A0A8H7TCY4</accession>
<dbReference type="Proteomes" id="UP000664132">
    <property type="component" value="Unassembled WGS sequence"/>
</dbReference>
<evidence type="ECO:0000256" key="2">
    <source>
        <dbReference type="ARBA" id="ARBA00004589"/>
    </source>
</evidence>
<dbReference type="PANTHER" id="PTHR33048">
    <property type="entry name" value="PTH11-LIKE INTEGRAL MEMBRANE PROTEIN (AFU_ORTHOLOGUE AFUA_5G11245)"/>
    <property type="match status" value="1"/>
</dbReference>
<keyword evidence="12" id="KW-0449">Lipoprotein</keyword>
<dbReference type="AlphaFoldDB" id="A0A8H7TCY4"/>
<dbReference type="Pfam" id="PF20684">
    <property type="entry name" value="Fung_rhodopsin"/>
    <property type="match status" value="1"/>
</dbReference>
<evidence type="ECO:0000256" key="13">
    <source>
        <dbReference type="ARBA" id="ARBA00038359"/>
    </source>
</evidence>
<keyword evidence="6" id="KW-0325">Glycoprotein</keyword>
<evidence type="ECO:0008006" key="21">
    <source>
        <dbReference type="Google" id="ProtNLM"/>
    </source>
</evidence>
<evidence type="ECO:0000259" key="17">
    <source>
        <dbReference type="Pfam" id="PF05730"/>
    </source>
</evidence>
<name>A0A8H7TCY4_9HELO</name>
<evidence type="ECO:0000259" key="18">
    <source>
        <dbReference type="Pfam" id="PF20684"/>
    </source>
</evidence>
<feature type="transmembrane region" description="Helical" evidence="15">
    <location>
        <begin position="135"/>
        <end position="158"/>
    </location>
</feature>
<feature type="transmembrane region" description="Helical" evidence="15">
    <location>
        <begin position="102"/>
        <end position="123"/>
    </location>
</feature>
<feature type="chain" id="PRO_5034255137" description="Extracellular membrane protein CFEM domain-containing protein" evidence="16">
    <location>
        <begin position="20"/>
        <end position="627"/>
    </location>
</feature>
<feature type="coiled-coil region" evidence="14">
    <location>
        <begin position="546"/>
        <end position="573"/>
    </location>
</feature>
<comment type="subcellular location">
    <subcellularLocation>
        <location evidence="2">Membrane</location>
        <topology evidence="2">Lipid-anchor</topology>
        <topology evidence="2">GPI-anchor</topology>
    </subcellularLocation>
    <subcellularLocation>
        <location evidence="1">Membrane</location>
        <topology evidence="1">Multi-pass membrane protein</topology>
    </subcellularLocation>
    <subcellularLocation>
        <location evidence="3">Secreted</location>
    </subcellularLocation>
</comment>
<evidence type="ECO:0000256" key="1">
    <source>
        <dbReference type="ARBA" id="ARBA00004141"/>
    </source>
</evidence>
<keyword evidence="10 15" id="KW-0472">Membrane</keyword>
<keyword evidence="9 15" id="KW-1133">Transmembrane helix</keyword>
<keyword evidence="6" id="KW-0336">GPI-anchor</keyword>
<sequence>MQILRVAYLLCLMMAGVIASSVNLTELLQQLPTCAVPCISKGVVYLPSRLTDPSSVCRNETLEANAASCVLTRCPYNEQMEVATIKAEFCDGVPIESRAWDVAIVGLICAPIALIAVALRCYSRYSKTRTLGSDDWLAIAAGLILIPLIIINIYNGIINGYGRHYWDLDPSKIKNLLKMFYVSEVLYIAALTLVKASMLVFYLRVFTPRWFIVVDLLTLSLVVLAGLGIMFALIFQCNPISGVWDRTLGSQCLNINTLSYSSSAISVGLDVIILILPIPVLIRIKMSLKKKLSLIVMFSLGSLACITSGIRLKYLVTFATSKDPTYLPLTGDNALPAIWSIVEICVALICACLPAMRALLSRWFPSVFDLTSPSTLNMKELPPSRTPDAAASHHLTHFPKENLSSSFIEKVGPSYNKRAIPRIHSHAPTQASTRSSDIFPQGLSYHFSGHFPGLYREHGGRKDSDTYTPQRMSIPQSLSAQIESHSRANSEIKIWINPRFDAHGNLVEFQGAPPPPGSEHAELHYSLPTSESSLWALEGPRVSDDLHKREEERREMEERYTEMRRDDERREEERRVSHALYLAEEGVVMKPVGVALPMKKPRNGRLQKGGFQRLLTPIPPEIGTDMF</sequence>
<gene>
    <name evidence="19" type="ORF">IFR04_009960</name>
</gene>
<dbReference type="GO" id="GO:0098552">
    <property type="term" value="C:side of membrane"/>
    <property type="evidence" value="ECO:0007669"/>
    <property type="project" value="UniProtKB-KW"/>
</dbReference>
<evidence type="ECO:0000256" key="16">
    <source>
        <dbReference type="SAM" id="SignalP"/>
    </source>
</evidence>
<evidence type="ECO:0000256" key="7">
    <source>
        <dbReference type="ARBA" id="ARBA00022692"/>
    </source>
</evidence>
<organism evidence="19 20">
    <name type="scientific">Cadophora malorum</name>
    <dbReference type="NCBI Taxonomy" id="108018"/>
    <lineage>
        <taxon>Eukaryota</taxon>
        <taxon>Fungi</taxon>
        <taxon>Dikarya</taxon>
        <taxon>Ascomycota</taxon>
        <taxon>Pezizomycotina</taxon>
        <taxon>Leotiomycetes</taxon>
        <taxon>Helotiales</taxon>
        <taxon>Ploettnerulaceae</taxon>
        <taxon>Cadophora</taxon>
    </lineage>
</organism>
<comment type="caution">
    <text evidence="19">The sequence shown here is derived from an EMBL/GenBank/DDBJ whole genome shotgun (WGS) entry which is preliminary data.</text>
</comment>
<feature type="domain" description="Rhodopsin" evidence="18">
    <location>
        <begin position="119"/>
        <end position="362"/>
    </location>
</feature>
<evidence type="ECO:0000256" key="14">
    <source>
        <dbReference type="SAM" id="Coils"/>
    </source>
</evidence>
<dbReference type="PANTHER" id="PTHR33048:SF160">
    <property type="entry name" value="SAT4 FAMILY MEMBRANE PROTEIN"/>
    <property type="match status" value="1"/>
</dbReference>
<evidence type="ECO:0000256" key="15">
    <source>
        <dbReference type="SAM" id="Phobius"/>
    </source>
</evidence>
<dbReference type="OrthoDB" id="5329176at2759"/>
<comment type="similarity">
    <text evidence="4">Belongs to the RBT5 family.</text>
</comment>
<evidence type="ECO:0000313" key="19">
    <source>
        <dbReference type="EMBL" id="KAG4416882.1"/>
    </source>
</evidence>
<feature type="transmembrane region" description="Helical" evidence="15">
    <location>
        <begin position="294"/>
        <end position="314"/>
    </location>
</feature>
<feature type="signal peptide" evidence="16">
    <location>
        <begin position="1"/>
        <end position="19"/>
    </location>
</feature>
<keyword evidence="11" id="KW-1015">Disulfide bond</keyword>
<dbReference type="Pfam" id="PF05730">
    <property type="entry name" value="CFEM"/>
    <property type="match status" value="1"/>
</dbReference>
<feature type="domain" description="CFEM" evidence="17">
    <location>
        <begin position="28"/>
        <end position="90"/>
    </location>
</feature>
<evidence type="ECO:0000256" key="3">
    <source>
        <dbReference type="ARBA" id="ARBA00004613"/>
    </source>
</evidence>
<keyword evidence="8 16" id="KW-0732">Signal</keyword>
<proteinExistence type="inferred from homology"/>
<feature type="transmembrane region" description="Helical" evidence="15">
    <location>
        <begin position="263"/>
        <end position="282"/>
    </location>
</feature>
<comment type="similarity">
    <text evidence="13">Belongs to the SAT4 family.</text>
</comment>
<dbReference type="InterPro" id="IPR052337">
    <property type="entry name" value="SAT4-like"/>
</dbReference>
<dbReference type="GO" id="GO:0005576">
    <property type="term" value="C:extracellular region"/>
    <property type="evidence" value="ECO:0007669"/>
    <property type="project" value="UniProtKB-SubCell"/>
</dbReference>
<evidence type="ECO:0000256" key="11">
    <source>
        <dbReference type="ARBA" id="ARBA00023157"/>
    </source>
</evidence>
<keyword evidence="14" id="KW-0175">Coiled coil</keyword>
<keyword evidence="5" id="KW-0964">Secreted</keyword>
<dbReference type="InterPro" id="IPR008427">
    <property type="entry name" value="Extracellular_membr_CFEM_dom"/>
</dbReference>
<reference evidence="19" key="1">
    <citation type="submission" date="2021-02" db="EMBL/GenBank/DDBJ databases">
        <title>Genome sequence Cadophora malorum strain M34.</title>
        <authorList>
            <person name="Stefanovic E."/>
            <person name="Vu D."/>
            <person name="Scully C."/>
            <person name="Dijksterhuis J."/>
            <person name="Roader J."/>
            <person name="Houbraken J."/>
        </authorList>
    </citation>
    <scope>NUCLEOTIDE SEQUENCE</scope>
    <source>
        <strain evidence="19">M34</strain>
    </source>
</reference>
<evidence type="ECO:0000256" key="4">
    <source>
        <dbReference type="ARBA" id="ARBA00010031"/>
    </source>
</evidence>
<evidence type="ECO:0000256" key="5">
    <source>
        <dbReference type="ARBA" id="ARBA00022525"/>
    </source>
</evidence>
<feature type="transmembrane region" description="Helical" evidence="15">
    <location>
        <begin position="210"/>
        <end position="235"/>
    </location>
</feature>
<feature type="transmembrane region" description="Helical" evidence="15">
    <location>
        <begin position="334"/>
        <end position="356"/>
    </location>
</feature>
<dbReference type="InterPro" id="IPR049326">
    <property type="entry name" value="Rhodopsin_dom_fungi"/>
</dbReference>
<dbReference type="EMBL" id="JAFJYH010000171">
    <property type="protein sequence ID" value="KAG4416882.1"/>
    <property type="molecule type" value="Genomic_DNA"/>
</dbReference>
<evidence type="ECO:0000256" key="12">
    <source>
        <dbReference type="ARBA" id="ARBA00023288"/>
    </source>
</evidence>
<evidence type="ECO:0000256" key="9">
    <source>
        <dbReference type="ARBA" id="ARBA00022989"/>
    </source>
</evidence>
<evidence type="ECO:0000256" key="6">
    <source>
        <dbReference type="ARBA" id="ARBA00022622"/>
    </source>
</evidence>
<evidence type="ECO:0000313" key="20">
    <source>
        <dbReference type="Proteomes" id="UP000664132"/>
    </source>
</evidence>
<evidence type="ECO:0000256" key="10">
    <source>
        <dbReference type="ARBA" id="ARBA00023136"/>
    </source>
</evidence>
<keyword evidence="20" id="KW-1185">Reference proteome</keyword>
<keyword evidence="7 15" id="KW-0812">Transmembrane</keyword>
<protein>
    <recommendedName>
        <fullName evidence="21">Extracellular membrane protein CFEM domain-containing protein</fullName>
    </recommendedName>
</protein>
<evidence type="ECO:0000256" key="8">
    <source>
        <dbReference type="ARBA" id="ARBA00022729"/>
    </source>
</evidence>
<feature type="transmembrane region" description="Helical" evidence="15">
    <location>
        <begin position="178"/>
        <end position="203"/>
    </location>
</feature>